<gene>
    <name evidence="2" type="ORF">G7Y82_19280</name>
</gene>
<proteinExistence type="predicted"/>
<organism evidence="2 3">
    <name type="scientific">Solimonas marina</name>
    <dbReference type="NCBI Taxonomy" id="2714601"/>
    <lineage>
        <taxon>Bacteria</taxon>
        <taxon>Pseudomonadati</taxon>
        <taxon>Pseudomonadota</taxon>
        <taxon>Gammaproteobacteria</taxon>
        <taxon>Nevskiales</taxon>
        <taxon>Nevskiaceae</taxon>
        <taxon>Solimonas</taxon>
    </lineage>
</organism>
<dbReference type="AlphaFoldDB" id="A0A970BAI5"/>
<dbReference type="RefSeq" id="WP_168149763.1">
    <property type="nucleotide sequence ID" value="NZ_JAAVXB010000015.1"/>
</dbReference>
<protein>
    <submittedName>
        <fullName evidence="2">Uncharacterized protein</fullName>
    </submittedName>
</protein>
<feature type="compositionally biased region" description="Pro residues" evidence="1">
    <location>
        <begin position="114"/>
        <end position="128"/>
    </location>
</feature>
<name>A0A970BAI5_9GAMM</name>
<sequence>MGAADCGRRVGGLAAGLTLLCVGVAAAQGPKAKDDDDDLPTVIVRPNEDPFAKSDRKLHDIIKGLPGADDQVAAKKSVTQRVGEWYRANEDPNTMSADSKRTILEALGREPALAPDPDPPQPDFTPSR</sequence>
<reference evidence="2" key="1">
    <citation type="submission" date="2020-03" db="EMBL/GenBank/DDBJ databases">
        <title>Solimonas marina sp. nov., isolated from deep seawater of the Pacific Ocean.</title>
        <authorList>
            <person name="Liu X."/>
            <person name="Lai Q."/>
            <person name="Sun F."/>
            <person name="Gai Y."/>
            <person name="Li G."/>
            <person name="Shao Z."/>
        </authorList>
    </citation>
    <scope>NUCLEOTIDE SEQUENCE</scope>
    <source>
        <strain evidence="2">C16B3</strain>
    </source>
</reference>
<accession>A0A970BAI5</accession>
<dbReference type="EMBL" id="JAAVXB010000015">
    <property type="protein sequence ID" value="NKF24459.1"/>
    <property type="molecule type" value="Genomic_DNA"/>
</dbReference>
<comment type="caution">
    <text evidence="2">The sequence shown here is derived from an EMBL/GenBank/DDBJ whole genome shotgun (WGS) entry which is preliminary data.</text>
</comment>
<dbReference type="Proteomes" id="UP000653472">
    <property type="component" value="Unassembled WGS sequence"/>
</dbReference>
<keyword evidence="3" id="KW-1185">Reference proteome</keyword>
<evidence type="ECO:0000313" key="2">
    <source>
        <dbReference type="EMBL" id="NKF24459.1"/>
    </source>
</evidence>
<evidence type="ECO:0000313" key="3">
    <source>
        <dbReference type="Proteomes" id="UP000653472"/>
    </source>
</evidence>
<evidence type="ECO:0000256" key="1">
    <source>
        <dbReference type="SAM" id="MobiDB-lite"/>
    </source>
</evidence>
<feature type="region of interest" description="Disordered" evidence="1">
    <location>
        <begin position="105"/>
        <end position="128"/>
    </location>
</feature>